<protein>
    <submittedName>
        <fullName evidence="3">Hypothetical_protein</fullName>
    </submittedName>
</protein>
<name>A0AA86N9T7_9EUKA</name>
<evidence type="ECO:0000256" key="1">
    <source>
        <dbReference type="SAM" id="Phobius"/>
    </source>
</evidence>
<keyword evidence="1" id="KW-0812">Transmembrane</keyword>
<organism evidence="2">
    <name type="scientific">Hexamita inflata</name>
    <dbReference type="NCBI Taxonomy" id="28002"/>
    <lineage>
        <taxon>Eukaryota</taxon>
        <taxon>Metamonada</taxon>
        <taxon>Diplomonadida</taxon>
        <taxon>Hexamitidae</taxon>
        <taxon>Hexamitinae</taxon>
        <taxon>Hexamita</taxon>
    </lineage>
</organism>
<gene>
    <name evidence="2" type="ORF">HINF_LOCUS3118</name>
    <name evidence="3" type="ORF">HINF_LOCUS58699</name>
</gene>
<accession>A0AA86N9T7</accession>
<keyword evidence="1" id="KW-1133">Transmembrane helix</keyword>
<evidence type="ECO:0000313" key="4">
    <source>
        <dbReference type="Proteomes" id="UP001642409"/>
    </source>
</evidence>
<keyword evidence="1" id="KW-0472">Membrane</keyword>
<reference evidence="3 4" key="2">
    <citation type="submission" date="2024-07" db="EMBL/GenBank/DDBJ databases">
        <authorList>
            <person name="Akdeniz Z."/>
        </authorList>
    </citation>
    <scope>NUCLEOTIDE SEQUENCE [LARGE SCALE GENOMIC DNA]</scope>
</reference>
<keyword evidence="4" id="KW-1185">Reference proteome</keyword>
<reference evidence="2" key="1">
    <citation type="submission" date="2023-06" db="EMBL/GenBank/DDBJ databases">
        <authorList>
            <person name="Kurt Z."/>
        </authorList>
    </citation>
    <scope>NUCLEOTIDE SEQUENCE</scope>
</reference>
<dbReference type="EMBL" id="CAXDID020000331">
    <property type="protein sequence ID" value="CAL6078009.1"/>
    <property type="molecule type" value="Genomic_DNA"/>
</dbReference>
<dbReference type="AlphaFoldDB" id="A0AA86N9T7"/>
<dbReference type="EMBL" id="CATOUU010000074">
    <property type="protein sequence ID" value="CAI9915473.1"/>
    <property type="molecule type" value="Genomic_DNA"/>
</dbReference>
<comment type="caution">
    <text evidence="2">The sequence shown here is derived from an EMBL/GenBank/DDBJ whole genome shotgun (WGS) entry which is preliminary data.</text>
</comment>
<feature type="transmembrane region" description="Helical" evidence="1">
    <location>
        <begin position="643"/>
        <end position="666"/>
    </location>
</feature>
<evidence type="ECO:0000313" key="3">
    <source>
        <dbReference type="EMBL" id="CAL6078009.1"/>
    </source>
</evidence>
<evidence type="ECO:0000313" key="2">
    <source>
        <dbReference type="EMBL" id="CAI9915473.1"/>
    </source>
</evidence>
<sequence length="735" mass="82203">MFILALCDILYYDSTYQLYQRVYSVQGITSIATDGVNIYSLNQNGQVFKQLISSTSSPVPITSGSKGLQLSSFQNKIYLLKQDNTLWVLTGAQFVLDTTLPSGVTNVKFATGNQETQIIMSAGNLYLRGDCPISNSKCGPTIYEDATWKKFDFATAQFAYVDIRRIEIGKVSIVFYLDNQDVYVTGNKVGDYLNPYGDAFEIRNIGNGISKFYNTESQGAYYMKTNQNNLFQYGSYVNTSVTGYDGTTAFSFDSSVHPGFVHWIQNDIVQNSKNYYTYSIPTGHSFLQSLPYLIIAPQNAVDSNYKVQSNTAVILQVPDNMNLMLNQSYTTSYNVIPTNAQMRSIATNGEYIYAIDSYGNGFYSTLNSNTFQVIYGISDAKQLSVYQGQVYVLTSSKQIQVVTGMVQSDFTDFGTNYTVEYMVGDALRQFVIVGDKLYVRGDCSNGMCGDTTASIYSGWSEVLLSSTSITVNSIKYIDMQPESVTIRLNNDDVYAFGYNAGQFKVSDVALIRKIGNKIKFVSERTNNIGYYLDEITNIVTQYKGNSWLSQLPELCKDIALTPQLTHIHKIETDNIVHGESGEKIQYQATDFKFLHSGLLFVINPYVQQYIGQLNLTIKNDTNNTNISTDDPSTLKYRLQHYGWVIYVIAIPAFALVITVITVAVCINKGKCEKKNKRYQAEHSQLSNAINNQDTKFQPAKLILNNNLQHFGGDDNSIFTPVNKGDRLKSGGIELI</sequence>
<dbReference type="Proteomes" id="UP001642409">
    <property type="component" value="Unassembled WGS sequence"/>
</dbReference>
<proteinExistence type="predicted"/>